<evidence type="ECO:0000256" key="3">
    <source>
        <dbReference type="ARBA" id="ARBA00022741"/>
    </source>
</evidence>
<dbReference type="Gene3D" id="3.40.50.300">
    <property type="entry name" value="P-loop containing nucleotide triphosphate hydrolases"/>
    <property type="match status" value="1"/>
</dbReference>
<dbReference type="FunFam" id="3.40.50.300:FF:000056">
    <property type="entry name" value="Cell division ATP-binding protein FtsE"/>
    <property type="match status" value="1"/>
</dbReference>
<name>A0A6M0H7X7_9CLOT</name>
<dbReference type="PANTHER" id="PTHR42798:SF6">
    <property type="entry name" value="CELL DIVISION ATP-BINDING PROTEIN FTSE"/>
    <property type="match status" value="1"/>
</dbReference>
<dbReference type="CDD" id="cd03255">
    <property type="entry name" value="ABC_MJ0796_LolCDE_FtsE"/>
    <property type="match status" value="1"/>
</dbReference>
<evidence type="ECO:0000313" key="6">
    <source>
        <dbReference type="EMBL" id="NEU05961.1"/>
    </source>
</evidence>
<dbReference type="EMBL" id="JAAGPU010000029">
    <property type="protein sequence ID" value="NEU05961.1"/>
    <property type="molecule type" value="Genomic_DNA"/>
</dbReference>
<dbReference type="RefSeq" id="WP_199870573.1">
    <property type="nucleotide sequence ID" value="NZ_JAAGPU010000029.1"/>
</dbReference>
<keyword evidence="7" id="KW-1185">Reference proteome</keyword>
<dbReference type="GO" id="GO:0016887">
    <property type="term" value="F:ATP hydrolysis activity"/>
    <property type="evidence" value="ECO:0007669"/>
    <property type="project" value="InterPro"/>
</dbReference>
<reference evidence="6 7" key="1">
    <citation type="submission" date="2020-02" db="EMBL/GenBank/DDBJ databases">
        <title>Genome assembly of a novel Clostridium senegalense strain.</title>
        <authorList>
            <person name="Gupta T.B."/>
            <person name="Jauregui R."/>
            <person name="Maclean P."/>
            <person name="Nawarathana A."/>
            <person name="Brightwell G."/>
        </authorList>
    </citation>
    <scope>NUCLEOTIDE SEQUENCE [LARGE SCALE GENOMIC DNA]</scope>
    <source>
        <strain evidence="6 7">AGRFS4</strain>
    </source>
</reference>
<sequence>MEALLRLEEVSYSYNKEKEIIKNLNVSFERGKFYTIIGPSGSGKTTFLSLVSGLDKQDEGKIFYKESDIRKIGLDKFRNKYVSIVFQGYNLLNYMTALQNVEMSMSIRGLKLKNKKQECLSMLAKVGINEKEAKQKVLTLSGGQQQRVAIARALVSKTDLIIADEPTGNLDEVTSNEIVNLFTEIVKKEKKCLIMVTHNNEIAHKSDITYKLFNKSLVRV</sequence>
<dbReference type="InterPro" id="IPR027417">
    <property type="entry name" value="P-loop_NTPase"/>
</dbReference>
<comment type="caution">
    <text evidence="6">The sequence shown here is derived from an EMBL/GenBank/DDBJ whole genome shotgun (WGS) entry which is preliminary data.</text>
</comment>
<dbReference type="PANTHER" id="PTHR42798">
    <property type="entry name" value="LIPOPROTEIN-RELEASING SYSTEM ATP-BINDING PROTEIN LOLD"/>
    <property type="match status" value="1"/>
</dbReference>
<keyword evidence="4 6" id="KW-0067">ATP-binding</keyword>
<evidence type="ECO:0000256" key="2">
    <source>
        <dbReference type="ARBA" id="ARBA00022448"/>
    </source>
</evidence>
<keyword evidence="3" id="KW-0547">Nucleotide-binding</keyword>
<dbReference type="InterPro" id="IPR003593">
    <property type="entry name" value="AAA+_ATPase"/>
</dbReference>
<evidence type="ECO:0000259" key="5">
    <source>
        <dbReference type="PROSITE" id="PS50893"/>
    </source>
</evidence>
<protein>
    <submittedName>
        <fullName evidence="6">ABC transporter ATP-binding protein</fullName>
    </submittedName>
</protein>
<dbReference type="Proteomes" id="UP000481872">
    <property type="component" value="Unassembled WGS sequence"/>
</dbReference>
<dbReference type="GO" id="GO:0005524">
    <property type="term" value="F:ATP binding"/>
    <property type="evidence" value="ECO:0007669"/>
    <property type="project" value="UniProtKB-KW"/>
</dbReference>
<dbReference type="InterPro" id="IPR003439">
    <property type="entry name" value="ABC_transporter-like_ATP-bd"/>
</dbReference>
<feature type="domain" description="ABC transporter" evidence="5">
    <location>
        <begin position="5"/>
        <end position="220"/>
    </location>
</feature>
<evidence type="ECO:0000256" key="4">
    <source>
        <dbReference type="ARBA" id="ARBA00022840"/>
    </source>
</evidence>
<dbReference type="Pfam" id="PF00005">
    <property type="entry name" value="ABC_tran"/>
    <property type="match status" value="1"/>
</dbReference>
<gene>
    <name evidence="6" type="ORF">G3M99_14080</name>
</gene>
<proteinExistence type="inferred from homology"/>
<accession>A0A6M0H7X7</accession>
<comment type="similarity">
    <text evidence="1">Belongs to the ABC transporter superfamily.</text>
</comment>
<dbReference type="GO" id="GO:0005886">
    <property type="term" value="C:plasma membrane"/>
    <property type="evidence" value="ECO:0007669"/>
    <property type="project" value="UniProtKB-ARBA"/>
</dbReference>
<organism evidence="6 7">
    <name type="scientific">Clostridium senegalense</name>
    <dbReference type="NCBI Taxonomy" id="1465809"/>
    <lineage>
        <taxon>Bacteria</taxon>
        <taxon>Bacillati</taxon>
        <taxon>Bacillota</taxon>
        <taxon>Clostridia</taxon>
        <taxon>Eubacteriales</taxon>
        <taxon>Clostridiaceae</taxon>
        <taxon>Clostridium</taxon>
    </lineage>
</organism>
<dbReference type="SMART" id="SM00382">
    <property type="entry name" value="AAA"/>
    <property type="match status" value="1"/>
</dbReference>
<evidence type="ECO:0000256" key="1">
    <source>
        <dbReference type="ARBA" id="ARBA00005417"/>
    </source>
</evidence>
<evidence type="ECO:0000313" key="7">
    <source>
        <dbReference type="Proteomes" id="UP000481872"/>
    </source>
</evidence>
<dbReference type="AlphaFoldDB" id="A0A6M0H7X7"/>
<dbReference type="PROSITE" id="PS50893">
    <property type="entry name" value="ABC_TRANSPORTER_2"/>
    <property type="match status" value="1"/>
</dbReference>
<keyword evidence="2" id="KW-0813">Transport</keyword>
<dbReference type="InterPro" id="IPR017871">
    <property type="entry name" value="ABC_transporter-like_CS"/>
</dbReference>
<dbReference type="InterPro" id="IPR017911">
    <property type="entry name" value="MacB-like_ATP-bd"/>
</dbReference>
<dbReference type="PROSITE" id="PS00211">
    <property type="entry name" value="ABC_TRANSPORTER_1"/>
    <property type="match status" value="1"/>
</dbReference>
<dbReference type="SUPFAM" id="SSF52540">
    <property type="entry name" value="P-loop containing nucleoside triphosphate hydrolases"/>
    <property type="match status" value="1"/>
</dbReference>